<gene>
    <name evidence="1" type="ORF">HU200_056878</name>
</gene>
<dbReference type="EMBL" id="JACEFO010002392">
    <property type="protein sequence ID" value="KAF8661912.1"/>
    <property type="molecule type" value="Genomic_DNA"/>
</dbReference>
<keyword evidence="2" id="KW-1185">Reference proteome</keyword>
<comment type="caution">
    <text evidence="1">The sequence shown here is derived from an EMBL/GenBank/DDBJ whole genome shotgun (WGS) entry which is preliminary data.</text>
</comment>
<protein>
    <submittedName>
        <fullName evidence="1">Uncharacterized protein</fullName>
    </submittedName>
</protein>
<sequence length="54" mass="6124">MVPSSWNNFLSPLHCFVVVRSNHGKRLVRINLSSEVMSISLGSDRLGSVFILHW</sequence>
<name>A0A835AGR1_9POAL</name>
<organism evidence="1 2">
    <name type="scientific">Digitaria exilis</name>
    <dbReference type="NCBI Taxonomy" id="1010633"/>
    <lineage>
        <taxon>Eukaryota</taxon>
        <taxon>Viridiplantae</taxon>
        <taxon>Streptophyta</taxon>
        <taxon>Embryophyta</taxon>
        <taxon>Tracheophyta</taxon>
        <taxon>Spermatophyta</taxon>
        <taxon>Magnoliopsida</taxon>
        <taxon>Liliopsida</taxon>
        <taxon>Poales</taxon>
        <taxon>Poaceae</taxon>
        <taxon>PACMAD clade</taxon>
        <taxon>Panicoideae</taxon>
        <taxon>Panicodae</taxon>
        <taxon>Paniceae</taxon>
        <taxon>Anthephorinae</taxon>
        <taxon>Digitaria</taxon>
    </lineage>
</organism>
<dbReference type="AlphaFoldDB" id="A0A835AGR1"/>
<dbReference type="Proteomes" id="UP000636709">
    <property type="component" value="Unassembled WGS sequence"/>
</dbReference>
<evidence type="ECO:0000313" key="1">
    <source>
        <dbReference type="EMBL" id="KAF8661912.1"/>
    </source>
</evidence>
<reference evidence="1" key="1">
    <citation type="submission" date="2020-07" db="EMBL/GenBank/DDBJ databases">
        <title>Genome sequence and genetic diversity analysis of an under-domesticated orphan crop, white fonio (Digitaria exilis).</title>
        <authorList>
            <person name="Bennetzen J.L."/>
            <person name="Chen S."/>
            <person name="Ma X."/>
            <person name="Wang X."/>
            <person name="Yssel A.E.J."/>
            <person name="Chaluvadi S.R."/>
            <person name="Johnson M."/>
            <person name="Gangashetty P."/>
            <person name="Hamidou F."/>
            <person name="Sanogo M.D."/>
            <person name="Zwaenepoel A."/>
            <person name="Wallace J."/>
            <person name="Van De Peer Y."/>
            <person name="Van Deynze A."/>
        </authorList>
    </citation>
    <scope>NUCLEOTIDE SEQUENCE</scope>
    <source>
        <tissue evidence="1">Leaves</tissue>
    </source>
</reference>
<accession>A0A835AGR1</accession>
<proteinExistence type="predicted"/>
<evidence type="ECO:0000313" key="2">
    <source>
        <dbReference type="Proteomes" id="UP000636709"/>
    </source>
</evidence>